<dbReference type="InterPro" id="IPR000415">
    <property type="entry name" value="Nitroreductase-like"/>
</dbReference>
<proteinExistence type="predicted"/>
<dbReference type="PROSITE" id="PS51318">
    <property type="entry name" value="TAT"/>
    <property type="match status" value="1"/>
</dbReference>
<sequence length="381" mass="40949">MAISRKTFLRILGGGLVFAAGAAVAVPRLDAMPAAAIEGWRGPGPEEDDPRRRALAWALLAPNPHNLQSWTVDLSRPGTILLHVDAARLLPETDPFSRQILIGHGCFLEILAMAAAAEGYRAEVELFPDGSWTLARPVARVVFTRQPDAAIDPLFAEVPRRRTVKGRFEARALDPAHKAALLAGYRAAVLPLSIADEAGKVDRLRALAIAGSELEMNTARTHKESIAVARIGAAEIAAHRDGISLKGPMIWALRNAGQMTPEKAMTPGTMAWNGGRDYALSGYASARAFGWIASSDNTRATQIAVGRAYVRLQLAATALGVAMQPHSQTLQEYPEMNELRAAIQRETGIPTGATLQMFFRLGYAGDPGPSPRRALKSFVTV</sequence>
<name>A0ABS8KZX8_9HYPH</name>
<reference evidence="1 2" key="1">
    <citation type="submission" date="2021-11" db="EMBL/GenBank/DDBJ databases">
        <authorList>
            <person name="Lee D.-H."/>
            <person name="Kim S.-B."/>
        </authorList>
    </citation>
    <scope>NUCLEOTIDE SEQUENCE [LARGE SCALE GENOMIC DNA]</scope>
    <source>
        <strain evidence="1 2">KCTC 52223</strain>
    </source>
</reference>
<protein>
    <submittedName>
        <fullName evidence="1">Nitroreductase family protein</fullName>
    </submittedName>
</protein>
<evidence type="ECO:0000313" key="2">
    <source>
        <dbReference type="Proteomes" id="UP001198862"/>
    </source>
</evidence>
<dbReference type="Proteomes" id="UP001198862">
    <property type="component" value="Unassembled WGS sequence"/>
</dbReference>
<dbReference type="RefSeq" id="WP_230553030.1">
    <property type="nucleotide sequence ID" value="NZ_JAJISD010000010.1"/>
</dbReference>
<dbReference type="EMBL" id="JAJISD010000010">
    <property type="protein sequence ID" value="MCC8431630.1"/>
    <property type="molecule type" value="Genomic_DNA"/>
</dbReference>
<evidence type="ECO:0000313" key="1">
    <source>
        <dbReference type="EMBL" id="MCC8431630.1"/>
    </source>
</evidence>
<dbReference type="Gene3D" id="3.40.109.10">
    <property type="entry name" value="NADH Oxidase"/>
    <property type="match status" value="1"/>
</dbReference>
<gene>
    <name evidence="1" type="ORF">LJ725_21865</name>
</gene>
<dbReference type="NCBIfam" id="NF047509">
    <property type="entry name" value="Rv3131_FMN_oxido"/>
    <property type="match status" value="1"/>
</dbReference>
<comment type="caution">
    <text evidence="1">The sequence shown here is derived from an EMBL/GenBank/DDBJ whole genome shotgun (WGS) entry which is preliminary data.</text>
</comment>
<organism evidence="1 2">
    <name type="scientific">Reyranella aquatilis</name>
    <dbReference type="NCBI Taxonomy" id="2035356"/>
    <lineage>
        <taxon>Bacteria</taxon>
        <taxon>Pseudomonadati</taxon>
        <taxon>Pseudomonadota</taxon>
        <taxon>Alphaproteobacteria</taxon>
        <taxon>Hyphomicrobiales</taxon>
        <taxon>Reyranellaceae</taxon>
        <taxon>Reyranella</taxon>
    </lineage>
</organism>
<dbReference type="SUPFAM" id="SSF55469">
    <property type="entry name" value="FMN-dependent nitroreductase-like"/>
    <property type="match status" value="1"/>
</dbReference>
<dbReference type="InterPro" id="IPR006311">
    <property type="entry name" value="TAT_signal"/>
</dbReference>
<accession>A0ABS8KZX8</accession>
<keyword evidence="2" id="KW-1185">Reference proteome</keyword>